<accession>A0A3S0BZP8</accession>
<protein>
    <recommendedName>
        <fullName evidence="3">Tail assembly chaperone</fullName>
    </recommendedName>
</protein>
<sequence>MAAVKKSESAKRVADVIEAEATASEKYVTFTVEIGDAELELTTVREVTDLPRHVMKFVGKKDLESVSLFLEALLGPEQLGKVDALQATIGEFSEIASAWADVAGLEGK</sequence>
<evidence type="ECO:0008006" key="3">
    <source>
        <dbReference type="Google" id="ProtNLM"/>
    </source>
</evidence>
<comment type="caution">
    <text evidence="1">The sequence shown here is derived from an EMBL/GenBank/DDBJ whole genome shotgun (WGS) entry which is preliminary data.</text>
</comment>
<reference evidence="1 2" key="1">
    <citation type="submission" date="2018-12" db="EMBL/GenBank/DDBJ databases">
        <title>YIM 101343 draft genome.</title>
        <authorList>
            <person name="Chen X."/>
        </authorList>
    </citation>
    <scope>NUCLEOTIDE SEQUENCE [LARGE SCALE GENOMIC DNA]</scope>
    <source>
        <strain evidence="1 2">YIM 101343</strain>
    </source>
</reference>
<dbReference type="Proteomes" id="UP000274907">
    <property type="component" value="Unassembled WGS sequence"/>
</dbReference>
<keyword evidence="2" id="KW-1185">Reference proteome</keyword>
<evidence type="ECO:0000313" key="2">
    <source>
        <dbReference type="Proteomes" id="UP000274907"/>
    </source>
</evidence>
<dbReference type="AlphaFoldDB" id="A0A3S0BZP8"/>
<name>A0A3S0BZP8_9CORY</name>
<evidence type="ECO:0000313" key="1">
    <source>
        <dbReference type="EMBL" id="RSZ61540.1"/>
    </source>
</evidence>
<dbReference type="EMBL" id="RXHJ01000019">
    <property type="protein sequence ID" value="RSZ61540.1"/>
    <property type="molecule type" value="Genomic_DNA"/>
</dbReference>
<dbReference type="RefSeq" id="WP_126121737.1">
    <property type="nucleotide sequence ID" value="NZ_RXHJ01000019.1"/>
</dbReference>
<gene>
    <name evidence="1" type="ORF">EAH68_12825</name>
</gene>
<organism evidence="1 2">
    <name type="scientific">Corynebacterium hylobatis</name>
    <dbReference type="NCBI Taxonomy" id="1859290"/>
    <lineage>
        <taxon>Bacteria</taxon>
        <taxon>Bacillati</taxon>
        <taxon>Actinomycetota</taxon>
        <taxon>Actinomycetes</taxon>
        <taxon>Mycobacteriales</taxon>
        <taxon>Corynebacteriaceae</taxon>
        <taxon>Corynebacterium</taxon>
    </lineage>
</organism>
<proteinExistence type="predicted"/>